<protein>
    <submittedName>
        <fullName evidence="3">Gnt-I system low-affinity gluconate transporter</fullName>
    </submittedName>
</protein>
<feature type="transmembrane region" description="Helical" evidence="2">
    <location>
        <begin position="6"/>
        <end position="23"/>
    </location>
</feature>
<feature type="transmembrane region" description="Helical" evidence="2">
    <location>
        <begin position="108"/>
        <end position="134"/>
    </location>
</feature>
<proteinExistence type="predicted"/>
<keyword evidence="4" id="KW-1185">Reference proteome</keyword>
<dbReference type="Proteomes" id="UP000294911">
    <property type="component" value="Unassembled WGS sequence"/>
</dbReference>
<dbReference type="PANTHER" id="PTHR30354">
    <property type="entry name" value="GNT FAMILY GLUCONATE TRANSPORTER"/>
    <property type="match status" value="1"/>
</dbReference>
<comment type="caution">
    <text evidence="3">The sequence shown here is derived from an EMBL/GenBank/DDBJ whole genome shotgun (WGS) entry which is preliminary data.</text>
</comment>
<feature type="transmembrane region" description="Helical" evidence="2">
    <location>
        <begin position="404"/>
        <end position="422"/>
    </location>
</feature>
<name>A0A4V2SSX1_9PSEU</name>
<dbReference type="GO" id="GO:0005886">
    <property type="term" value="C:plasma membrane"/>
    <property type="evidence" value="ECO:0007669"/>
    <property type="project" value="TreeGrafter"/>
</dbReference>
<keyword evidence="2" id="KW-0812">Transmembrane</keyword>
<reference evidence="3 4" key="1">
    <citation type="submission" date="2019-03" db="EMBL/GenBank/DDBJ databases">
        <title>Genomic Encyclopedia of Type Strains, Phase IV (KMG-IV): sequencing the most valuable type-strain genomes for metagenomic binning, comparative biology and taxonomic classification.</title>
        <authorList>
            <person name="Goeker M."/>
        </authorList>
    </citation>
    <scope>NUCLEOTIDE SEQUENCE [LARGE SCALE GENOMIC DNA]</scope>
    <source>
        <strain evidence="3 4">DSM 45765</strain>
    </source>
</reference>
<feature type="transmembrane region" description="Helical" evidence="2">
    <location>
        <begin position="30"/>
        <end position="49"/>
    </location>
</feature>
<keyword evidence="2" id="KW-1133">Transmembrane helix</keyword>
<keyword evidence="2" id="KW-0472">Membrane</keyword>
<dbReference type="InterPro" id="IPR003474">
    <property type="entry name" value="Glcn_transporter"/>
</dbReference>
<evidence type="ECO:0000256" key="1">
    <source>
        <dbReference type="SAM" id="MobiDB-lite"/>
    </source>
</evidence>
<feature type="transmembrane region" description="Helical" evidence="2">
    <location>
        <begin position="442"/>
        <end position="467"/>
    </location>
</feature>
<feature type="region of interest" description="Disordered" evidence="1">
    <location>
        <begin position="215"/>
        <end position="236"/>
    </location>
</feature>
<dbReference type="GO" id="GO:0015128">
    <property type="term" value="F:gluconate transmembrane transporter activity"/>
    <property type="evidence" value="ECO:0007669"/>
    <property type="project" value="InterPro"/>
</dbReference>
<feature type="transmembrane region" description="Helical" evidence="2">
    <location>
        <begin position="355"/>
        <end position="375"/>
    </location>
</feature>
<feature type="transmembrane region" description="Helical" evidence="2">
    <location>
        <begin position="179"/>
        <end position="198"/>
    </location>
</feature>
<dbReference type="PIRSF" id="PIRSF002746">
    <property type="entry name" value="Gluconate_transporter"/>
    <property type="match status" value="1"/>
</dbReference>
<dbReference type="Pfam" id="PF02447">
    <property type="entry name" value="GntP_permease"/>
    <property type="match status" value="1"/>
</dbReference>
<organism evidence="3 4">
    <name type="scientific">Tamaricihabitans halophyticus</name>
    <dbReference type="NCBI Taxonomy" id="1262583"/>
    <lineage>
        <taxon>Bacteria</taxon>
        <taxon>Bacillati</taxon>
        <taxon>Actinomycetota</taxon>
        <taxon>Actinomycetes</taxon>
        <taxon>Pseudonocardiales</taxon>
        <taxon>Pseudonocardiaceae</taxon>
        <taxon>Tamaricihabitans</taxon>
    </lineage>
</organism>
<feature type="transmembrane region" description="Helical" evidence="2">
    <location>
        <begin position="141"/>
        <end position="159"/>
    </location>
</feature>
<evidence type="ECO:0000313" key="4">
    <source>
        <dbReference type="Proteomes" id="UP000294911"/>
    </source>
</evidence>
<gene>
    <name evidence="3" type="ORF">EV191_11063</name>
</gene>
<dbReference type="AlphaFoldDB" id="A0A4V2SSX1"/>
<dbReference type="OrthoDB" id="4325159at2"/>
<dbReference type="PANTHER" id="PTHR30354:SF25">
    <property type="entry name" value="INNER MEMBRANE PERMEASE YGBN"/>
    <property type="match status" value="1"/>
</dbReference>
<dbReference type="NCBIfam" id="TIGR00791">
    <property type="entry name" value="gntP"/>
    <property type="match status" value="1"/>
</dbReference>
<feature type="transmembrane region" description="Helical" evidence="2">
    <location>
        <begin position="322"/>
        <end position="343"/>
    </location>
</feature>
<evidence type="ECO:0000256" key="2">
    <source>
        <dbReference type="SAM" id="Phobius"/>
    </source>
</evidence>
<sequence length="468" mass="48332">MQSTAWIVSAAVLAVVLLLFLVIRVKVQAFIALLLVSIAFGLATGTNPVRLVDLIVEEMGGSLGQVAIVIGLGAVFGEILKRAGAAERLASQLIGRFSDRNVAWGLGFAGFLISIAVFIDVAIVILVPMLYVIARRTKKSLLYYGIPLCAGLSVTHTFIPPTPGPIATAGIMHADLGLVILFGAICGTMAMVVGGPVFGKFIAKRIYVAAPEEERSSVTTGPGTGTGSAGAAGDEQELAQDGSPLPSFRAVLGALLLPLVLILGGTTGDALLIEGSAPQIAFAFIGHPVIALLVTCLYTLWFFGVRRGANRAELQELATRALAPAGVIILITGAGGVFGGLLVETGIGEVMADAMTAWGMPIVVFGFLAAAIIRISQGSGTVAMITGATLTAPLAEQMNLSDPMVALTCIAIACGGTAFSHVNDSGFWMANRYFGMSVADTLKSWTVMKSLVGITGFVCALILSAFFS</sequence>
<accession>A0A4V2SSX1</accession>
<dbReference type="RefSeq" id="WP_132878787.1">
    <property type="nucleotide sequence ID" value="NZ_SLXQ01000010.1"/>
</dbReference>
<dbReference type="EMBL" id="SLXQ01000010">
    <property type="protein sequence ID" value="TCP48506.1"/>
    <property type="molecule type" value="Genomic_DNA"/>
</dbReference>
<feature type="transmembrane region" description="Helical" evidence="2">
    <location>
        <begin position="250"/>
        <end position="273"/>
    </location>
</feature>
<evidence type="ECO:0000313" key="3">
    <source>
        <dbReference type="EMBL" id="TCP48506.1"/>
    </source>
</evidence>
<feature type="transmembrane region" description="Helical" evidence="2">
    <location>
        <begin position="279"/>
        <end position="301"/>
    </location>
</feature>